<feature type="domain" description="DUF7436" evidence="1">
    <location>
        <begin position="3"/>
        <end position="109"/>
    </location>
</feature>
<protein>
    <recommendedName>
        <fullName evidence="1">DUF7436 domain-containing protein</fullName>
    </recommendedName>
</protein>
<dbReference type="PATRIC" id="fig|1227465.4.peg.1082"/>
<proteinExistence type="predicted"/>
<evidence type="ECO:0000313" key="3">
    <source>
        <dbReference type="Proteomes" id="UP000011586"/>
    </source>
</evidence>
<reference evidence="2 3" key="1">
    <citation type="journal article" date="2014" name="PLoS Genet.">
        <title>Phylogenetically driven sequencing of extremely halophilic archaea reveals strategies for static and dynamic osmo-response.</title>
        <authorList>
            <person name="Becker E.A."/>
            <person name="Seitzer P.M."/>
            <person name="Tritt A."/>
            <person name="Larsen D."/>
            <person name="Krusor M."/>
            <person name="Yao A.I."/>
            <person name="Wu D."/>
            <person name="Madern D."/>
            <person name="Eisen J.A."/>
            <person name="Darling A.E."/>
            <person name="Facciotti M.T."/>
        </authorList>
    </citation>
    <scope>NUCLEOTIDE SEQUENCE [LARGE SCALE GENOMIC DNA]</scope>
    <source>
        <strain evidence="2 3">DSM 19288</strain>
    </source>
</reference>
<dbReference type="Pfam" id="PF24217">
    <property type="entry name" value="DUF7436"/>
    <property type="match status" value="1"/>
</dbReference>
<sequence>MSEYIEEYELLLENVPHSVTVELLLERALLESLGGQLELAKRTDADVTVRRTDRLKMTFAVLDGTETYIDIPYPSAEDRRFGFIEVRNPTVAAELDDVFDELWTDATPVE</sequence>
<organism evidence="2 3">
    <name type="scientific">Halorubrum californiense DSM 19288</name>
    <dbReference type="NCBI Taxonomy" id="1227465"/>
    <lineage>
        <taxon>Archaea</taxon>
        <taxon>Methanobacteriati</taxon>
        <taxon>Methanobacteriota</taxon>
        <taxon>Stenosarchaea group</taxon>
        <taxon>Halobacteria</taxon>
        <taxon>Halobacteriales</taxon>
        <taxon>Haloferacaceae</taxon>
        <taxon>Halorubrum</taxon>
    </lineage>
</organism>
<name>M0EHH3_9EURY</name>
<dbReference type="AlphaFoldDB" id="M0EHH3"/>
<dbReference type="InterPro" id="IPR055859">
    <property type="entry name" value="DUF7436"/>
</dbReference>
<gene>
    <name evidence="2" type="ORF">C463_05520</name>
</gene>
<comment type="caution">
    <text evidence="2">The sequence shown here is derived from an EMBL/GenBank/DDBJ whole genome shotgun (WGS) entry which is preliminary data.</text>
</comment>
<dbReference type="EMBL" id="AOJK01000025">
    <property type="protein sequence ID" value="ELZ45864.1"/>
    <property type="molecule type" value="Genomic_DNA"/>
</dbReference>
<evidence type="ECO:0000259" key="1">
    <source>
        <dbReference type="Pfam" id="PF24217"/>
    </source>
</evidence>
<evidence type="ECO:0000313" key="2">
    <source>
        <dbReference type="EMBL" id="ELZ45864.1"/>
    </source>
</evidence>
<dbReference type="Proteomes" id="UP000011586">
    <property type="component" value="Unassembled WGS sequence"/>
</dbReference>
<keyword evidence="3" id="KW-1185">Reference proteome</keyword>
<accession>M0EHH3</accession>